<evidence type="ECO:0000256" key="4">
    <source>
        <dbReference type="ARBA" id="ARBA00022597"/>
    </source>
</evidence>
<evidence type="ECO:0000256" key="1">
    <source>
        <dbReference type="ARBA" id="ARBA00004651"/>
    </source>
</evidence>
<keyword evidence="3" id="KW-1003">Cell membrane</keyword>
<evidence type="ECO:0000256" key="5">
    <source>
        <dbReference type="ARBA" id="ARBA00022683"/>
    </source>
</evidence>
<dbReference type="InterPro" id="IPR013014">
    <property type="entry name" value="PTS_EIIC_2"/>
</dbReference>
<keyword evidence="2" id="KW-0813">Transport</keyword>
<evidence type="ECO:0000256" key="7">
    <source>
        <dbReference type="ARBA" id="ARBA00022989"/>
    </source>
</evidence>
<gene>
    <name evidence="12" type="ORF">Sipo8835_37600</name>
</gene>
<feature type="domain" description="PTS EIIC type-2" evidence="11">
    <location>
        <begin position="1"/>
        <end position="227"/>
    </location>
</feature>
<sequence length="248" mass="24821">MPVPSALRTVVTGLLVPLAAAAFAGYVMIGFVGEQLGSFQDWLNGPLTRLEFHDSVLLGLVLGLLTCSDLGGALGRTALGFGVVGVGTAHPSTLNMTIMAAVVAAGMVPALGLSLATAVRRSRFTPAEREYGKVAWLLGAASVPEGAIPYAIGGPLRVLPATMAGGAVTGALTVALGGTTAFPYGGLLTVGQFGRPLLLVAAVAVGTLITAGTVLALKSLGGKKAQAQAPAAERPKKTGARTKVRLVG</sequence>
<evidence type="ECO:0000256" key="2">
    <source>
        <dbReference type="ARBA" id="ARBA00022448"/>
    </source>
</evidence>
<evidence type="ECO:0000313" key="12">
    <source>
        <dbReference type="EMBL" id="TQE21341.1"/>
    </source>
</evidence>
<keyword evidence="8 10" id="KW-0472">Membrane</keyword>
<dbReference type="GO" id="GO:0005886">
    <property type="term" value="C:plasma membrane"/>
    <property type="evidence" value="ECO:0007669"/>
    <property type="project" value="UniProtKB-SubCell"/>
</dbReference>
<evidence type="ECO:0000313" key="13">
    <source>
        <dbReference type="Proteomes" id="UP000318720"/>
    </source>
</evidence>
<evidence type="ECO:0000259" key="11">
    <source>
        <dbReference type="PROSITE" id="PS51104"/>
    </source>
</evidence>
<feature type="transmembrane region" description="Helical" evidence="10">
    <location>
        <begin position="197"/>
        <end position="217"/>
    </location>
</feature>
<dbReference type="GO" id="GO:0009401">
    <property type="term" value="P:phosphoenolpyruvate-dependent sugar phosphotransferase system"/>
    <property type="evidence" value="ECO:0007669"/>
    <property type="project" value="UniProtKB-KW"/>
</dbReference>
<dbReference type="Proteomes" id="UP000318720">
    <property type="component" value="Unassembled WGS sequence"/>
</dbReference>
<dbReference type="AlphaFoldDB" id="A0AAE8VV79"/>
<feature type="region of interest" description="Disordered" evidence="9">
    <location>
        <begin position="228"/>
        <end position="248"/>
    </location>
</feature>
<proteinExistence type="predicted"/>
<name>A0AAE8VV79_9ACTN</name>
<feature type="transmembrane region" description="Helical" evidence="10">
    <location>
        <begin position="6"/>
        <end position="32"/>
    </location>
</feature>
<dbReference type="GO" id="GO:0090563">
    <property type="term" value="F:protein-phosphocysteine-sugar phosphotransferase activity"/>
    <property type="evidence" value="ECO:0007669"/>
    <property type="project" value="TreeGrafter"/>
</dbReference>
<evidence type="ECO:0000256" key="3">
    <source>
        <dbReference type="ARBA" id="ARBA00022475"/>
    </source>
</evidence>
<protein>
    <recommendedName>
        <fullName evidence="11">PTS EIIC type-2 domain-containing protein</fullName>
    </recommendedName>
</protein>
<accession>A0AAE8VV79</accession>
<feature type="transmembrane region" description="Helical" evidence="10">
    <location>
        <begin position="94"/>
        <end position="119"/>
    </location>
</feature>
<keyword evidence="4" id="KW-0762">Sugar transport</keyword>
<organism evidence="12 13">
    <name type="scientific">Streptomyces ipomoeae</name>
    <dbReference type="NCBI Taxonomy" id="103232"/>
    <lineage>
        <taxon>Bacteria</taxon>
        <taxon>Bacillati</taxon>
        <taxon>Actinomycetota</taxon>
        <taxon>Actinomycetes</taxon>
        <taxon>Kitasatosporales</taxon>
        <taxon>Streptomycetaceae</taxon>
        <taxon>Streptomyces</taxon>
    </lineage>
</organism>
<evidence type="ECO:0000256" key="8">
    <source>
        <dbReference type="ARBA" id="ARBA00023136"/>
    </source>
</evidence>
<keyword evidence="6 10" id="KW-0812">Transmembrane</keyword>
<keyword evidence="7 10" id="KW-1133">Transmembrane helix</keyword>
<evidence type="ECO:0000256" key="9">
    <source>
        <dbReference type="SAM" id="MobiDB-lite"/>
    </source>
</evidence>
<dbReference type="EMBL" id="SPAZ01000291">
    <property type="protein sequence ID" value="TQE21341.1"/>
    <property type="molecule type" value="Genomic_DNA"/>
</dbReference>
<comment type="subcellular location">
    <subcellularLocation>
        <location evidence="1">Cell membrane</location>
        <topology evidence="1">Multi-pass membrane protein</topology>
    </subcellularLocation>
</comment>
<dbReference type="InterPro" id="IPR050864">
    <property type="entry name" value="Bacterial_PTS_Sugar_Transport"/>
</dbReference>
<evidence type="ECO:0000256" key="6">
    <source>
        <dbReference type="ARBA" id="ARBA00022692"/>
    </source>
</evidence>
<feature type="transmembrane region" description="Helical" evidence="10">
    <location>
        <begin position="158"/>
        <end position="177"/>
    </location>
</feature>
<dbReference type="RefSeq" id="WP_009340588.1">
    <property type="nucleotide sequence ID" value="NZ_JARAVA010000381.1"/>
</dbReference>
<comment type="caution">
    <text evidence="12">The sequence shown here is derived from an EMBL/GenBank/DDBJ whole genome shotgun (WGS) entry which is preliminary data.</text>
</comment>
<reference evidence="12 13" key="1">
    <citation type="submission" date="2019-03" db="EMBL/GenBank/DDBJ databases">
        <title>Comparative genomic analyses of the sweetpotato soil rot pathogen, Streptomyces ipomoeae.</title>
        <authorList>
            <person name="Ruschel Soares N."/>
            <person name="Badger J.H."/>
            <person name="Huguet-Tapia J.C."/>
            <person name="Clark C.A."/>
            <person name="Pettis G.S."/>
        </authorList>
    </citation>
    <scope>NUCLEOTIDE SEQUENCE [LARGE SCALE GENOMIC DNA]</scope>
    <source>
        <strain evidence="12 13">88-35</strain>
    </source>
</reference>
<dbReference type="PROSITE" id="PS51104">
    <property type="entry name" value="PTS_EIIC_TYPE_2"/>
    <property type="match status" value="1"/>
</dbReference>
<dbReference type="PANTHER" id="PTHR30505">
    <property type="entry name" value="FRUCTOSE-LIKE PERMEASE"/>
    <property type="match status" value="1"/>
</dbReference>
<evidence type="ECO:0000256" key="10">
    <source>
        <dbReference type="SAM" id="Phobius"/>
    </source>
</evidence>
<feature type="transmembrane region" description="Helical" evidence="10">
    <location>
        <begin position="52"/>
        <end position="74"/>
    </location>
</feature>
<feature type="compositionally biased region" description="Basic residues" evidence="9">
    <location>
        <begin position="237"/>
        <end position="248"/>
    </location>
</feature>
<keyword evidence="5" id="KW-0598">Phosphotransferase system</keyword>
<dbReference type="PANTHER" id="PTHR30505:SF0">
    <property type="entry name" value="FRUCTOSE-LIKE PTS SYSTEM EIIBC COMPONENT-RELATED"/>
    <property type="match status" value="1"/>
</dbReference>